<dbReference type="AlphaFoldDB" id="A0A9N8EHV3"/>
<dbReference type="PANTHER" id="PTHR24111:SF0">
    <property type="entry name" value="LEUCINE-RICH REPEAT-CONTAINING PROTEIN"/>
    <property type="match status" value="1"/>
</dbReference>
<dbReference type="EMBL" id="CAICTM010001101">
    <property type="protein sequence ID" value="CAB9520449.1"/>
    <property type="molecule type" value="Genomic_DNA"/>
</dbReference>
<dbReference type="OrthoDB" id="120976at2759"/>
<dbReference type="Gene3D" id="3.80.10.10">
    <property type="entry name" value="Ribonuclease Inhibitor"/>
    <property type="match status" value="4"/>
</dbReference>
<evidence type="ECO:0000313" key="4">
    <source>
        <dbReference type="Proteomes" id="UP001153069"/>
    </source>
</evidence>
<evidence type="ECO:0000256" key="1">
    <source>
        <dbReference type="ARBA" id="ARBA00022737"/>
    </source>
</evidence>
<organism evidence="3 4">
    <name type="scientific">Seminavis robusta</name>
    <dbReference type="NCBI Taxonomy" id="568900"/>
    <lineage>
        <taxon>Eukaryota</taxon>
        <taxon>Sar</taxon>
        <taxon>Stramenopiles</taxon>
        <taxon>Ochrophyta</taxon>
        <taxon>Bacillariophyta</taxon>
        <taxon>Bacillariophyceae</taxon>
        <taxon>Bacillariophycidae</taxon>
        <taxon>Naviculales</taxon>
        <taxon>Naviculaceae</taxon>
        <taxon>Seminavis</taxon>
    </lineage>
</organism>
<sequence>MVKLVPDPCGCSGIGWTPPTYLVSEEATIPQDSEDPSECQQQYPYDGGVVSIQTYSTLVERLKEIVKDNRDYIDGYYNKYRKGKEFSWSHFRISLTTTKKETEQNTSNSEDPDETERPEDEEETEERKEKKRHKALAKALCDPKPGVTHASLQIYISAQSGDIASSSQWCEDIEIHERTGRPEDLIDLLLECQPAQLDFKSIDPSLAAYLAEKIATTNTTSLQVIGMAESCDEGTIQAMGTILQSCCSSTNPQTLRLYECYNSVPYHSIQSGWEEGFRCNTSIQTLDLGQVDMSEEGFAEFVAAGVTLLQNLKGLDLSGTNGFVDHAYDSNPKPQPPLDPLVEALSSASNKKSSLTTINLNGCRIPEEFMDQLMGGICTLSSSLKDLNLSQTKCGSNALAAVGDMLQKDGCALEVLDLTSLDSPKQAINVSSIIRALSKNASLTTLKIGGNEQPAGGMKELAEALSKNTSLANLHLDTVYSIDDGFKIFFSMLSTMKGLVLLDISDNAMTDEALEILISQLESASDELSIRQIEATDMQSSESALERLSKAVSTGSITVNVSELEGWETTDSLLLVPENCNDIVVPPKRYGEGTNHVGTVAFMTEFLKNKIATFTKKEGKQPSDLAVSMGSLDSEELGVRVGWTEHGEDLPLTIRDGRVEDFAKVLVSLGVSAFHLEGELPDSLLVALQQDIFAAACTGLTLDDMIVTKTVLGLLKNLLWCSKDFESLELRRISNHEEDFPPDSVSESSDEKLPEGALKAMKTLKLERLKLAHPVTTVVREILLSATALEKLEFKCIGGDDDEPPPTHNIIGPDEALPTGSLSALKVVTLDSVKITNPVALLLKAILSSSSSALELIKLSNVKCDDLEPAKIVGQGYAKNRSVRTVEFQSVDEGISDAIQAALLTGLASLNNLEDLELKLQVCGNETVEALASIVGTSKSRKLSILFGYSCGSVDITPISLRLAKNTSMLELSVLTEGKYLADPGVASLGQALAENTTLETFHVVVPNLTFDGASVFYSHLGSMKGLKHLHFDGNYKGKARDSSTLSDTALEAFVQGLTANSSIQELSADYAYWEAAEVNAGIIKLLQSSLPTTLTSIAMKMWGGINDDHAQDIQHLFGAMATNTTITNLAIEFDCDQTLDELGKALIQNSKLETLVVTCSYLSKESVDKFAKSLCDNGTLKHLRFNVRDEEVKQLLVDCTKETSIKLAVAENARDSGLVDFVMPAMPDLLDPVAD</sequence>
<dbReference type="Proteomes" id="UP001153069">
    <property type="component" value="Unassembled WGS sequence"/>
</dbReference>
<feature type="compositionally biased region" description="Acidic residues" evidence="2">
    <location>
        <begin position="110"/>
        <end position="124"/>
    </location>
</feature>
<dbReference type="SMART" id="SM00368">
    <property type="entry name" value="LRR_RI"/>
    <property type="match status" value="4"/>
</dbReference>
<dbReference type="InterPro" id="IPR052201">
    <property type="entry name" value="LRR-containing_regulator"/>
</dbReference>
<comment type="caution">
    <text evidence="3">The sequence shown here is derived from an EMBL/GenBank/DDBJ whole genome shotgun (WGS) entry which is preliminary data.</text>
</comment>
<feature type="region of interest" description="Disordered" evidence="2">
    <location>
        <begin position="98"/>
        <end position="136"/>
    </location>
</feature>
<dbReference type="InterPro" id="IPR032675">
    <property type="entry name" value="LRR_dom_sf"/>
</dbReference>
<accession>A0A9N8EHV3</accession>
<name>A0A9N8EHV3_9STRA</name>
<evidence type="ECO:0000256" key="2">
    <source>
        <dbReference type="SAM" id="MobiDB-lite"/>
    </source>
</evidence>
<protein>
    <submittedName>
        <fullName evidence="3">Leucine-rich repeat protein</fullName>
    </submittedName>
</protein>
<evidence type="ECO:0000313" key="3">
    <source>
        <dbReference type="EMBL" id="CAB9520449.1"/>
    </source>
</evidence>
<proteinExistence type="predicted"/>
<dbReference type="PANTHER" id="PTHR24111">
    <property type="entry name" value="LEUCINE-RICH REPEAT-CONTAINING PROTEIN 34"/>
    <property type="match status" value="1"/>
</dbReference>
<reference evidence="3" key="1">
    <citation type="submission" date="2020-06" db="EMBL/GenBank/DDBJ databases">
        <authorList>
            <consortium name="Plant Systems Biology data submission"/>
        </authorList>
    </citation>
    <scope>NUCLEOTIDE SEQUENCE</scope>
    <source>
        <strain evidence="3">D6</strain>
    </source>
</reference>
<keyword evidence="4" id="KW-1185">Reference proteome</keyword>
<dbReference type="SUPFAM" id="SSF52047">
    <property type="entry name" value="RNI-like"/>
    <property type="match status" value="2"/>
</dbReference>
<gene>
    <name evidence="3" type="ORF">SEMRO_1103_G241660.1</name>
</gene>
<keyword evidence="1" id="KW-0677">Repeat</keyword>